<dbReference type="Proteomes" id="UP001145799">
    <property type="component" value="Unassembled WGS sequence"/>
</dbReference>
<evidence type="ECO:0000256" key="8">
    <source>
        <dbReference type="ARBA" id="ARBA00023136"/>
    </source>
</evidence>
<evidence type="ECO:0000313" key="16">
    <source>
        <dbReference type="Proteomes" id="UP001183604"/>
    </source>
</evidence>
<feature type="transmembrane region" description="Helical" evidence="12">
    <location>
        <begin position="372"/>
        <end position="392"/>
    </location>
</feature>
<keyword evidence="3" id="KW-1003">Cell membrane</keyword>
<accession>A0A9X3PH75</accession>
<evidence type="ECO:0000313" key="13">
    <source>
        <dbReference type="EMBL" id="MDA1384837.1"/>
    </source>
</evidence>
<feature type="region of interest" description="Disordered" evidence="11">
    <location>
        <begin position="1"/>
        <end position="20"/>
    </location>
</feature>
<protein>
    <recommendedName>
        <fullName evidence="10">Xylose transport system permease protein XylH</fullName>
    </recommendedName>
</protein>
<feature type="transmembrane region" description="Helical" evidence="12">
    <location>
        <begin position="315"/>
        <end position="336"/>
    </location>
</feature>
<dbReference type="GO" id="GO:0005886">
    <property type="term" value="C:plasma membrane"/>
    <property type="evidence" value="ECO:0007669"/>
    <property type="project" value="UniProtKB-SubCell"/>
</dbReference>
<evidence type="ECO:0000256" key="12">
    <source>
        <dbReference type="SAM" id="Phobius"/>
    </source>
</evidence>
<proteinExistence type="predicted"/>
<comment type="subcellular location">
    <subcellularLocation>
        <location evidence="1">Cell membrane</location>
        <topology evidence="1">Multi-pass membrane protein</topology>
    </subcellularLocation>
</comment>
<evidence type="ECO:0000256" key="6">
    <source>
        <dbReference type="ARBA" id="ARBA00022692"/>
    </source>
</evidence>
<keyword evidence="2" id="KW-0813">Transport</keyword>
<dbReference type="Pfam" id="PF02653">
    <property type="entry name" value="BPD_transp_2"/>
    <property type="match status" value="1"/>
</dbReference>
<evidence type="ECO:0000256" key="2">
    <source>
        <dbReference type="ARBA" id="ARBA00022448"/>
    </source>
</evidence>
<feature type="transmembrane region" description="Helical" evidence="12">
    <location>
        <begin position="42"/>
        <end position="62"/>
    </location>
</feature>
<keyword evidence="4" id="KW-0997">Cell inner membrane</keyword>
<feature type="transmembrane region" description="Helical" evidence="12">
    <location>
        <begin position="101"/>
        <end position="119"/>
    </location>
</feature>
<feature type="transmembrane region" description="Helical" evidence="12">
    <location>
        <begin position="125"/>
        <end position="146"/>
    </location>
</feature>
<dbReference type="AlphaFoldDB" id="A0A9X3PH75"/>
<feature type="transmembrane region" description="Helical" evidence="12">
    <location>
        <begin position="153"/>
        <end position="171"/>
    </location>
</feature>
<feature type="transmembrane region" description="Helical" evidence="12">
    <location>
        <begin position="74"/>
        <end position="94"/>
    </location>
</feature>
<evidence type="ECO:0000256" key="1">
    <source>
        <dbReference type="ARBA" id="ARBA00004651"/>
    </source>
</evidence>
<dbReference type="InterPro" id="IPR001851">
    <property type="entry name" value="ABC_transp_permease"/>
</dbReference>
<evidence type="ECO:0000256" key="7">
    <source>
        <dbReference type="ARBA" id="ARBA00022989"/>
    </source>
</evidence>
<keyword evidence="5" id="KW-0762">Sugar transport</keyword>
<feature type="transmembrane region" description="Helical" evidence="12">
    <location>
        <begin position="232"/>
        <end position="252"/>
    </location>
</feature>
<name>A0A9X3PH75_9ACTN</name>
<evidence type="ECO:0000313" key="14">
    <source>
        <dbReference type="EMBL" id="MDR7337711.1"/>
    </source>
</evidence>
<evidence type="ECO:0000256" key="11">
    <source>
        <dbReference type="SAM" id="MobiDB-lite"/>
    </source>
</evidence>
<dbReference type="PANTHER" id="PTHR32196:SF32">
    <property type="entry name" value="XYLOSE TRANSPORT SYSTEM PERMEASE PROTEIN XYLH"/>
    <property type="match status" value="1"/>
</dbReference>
<comment type="caution">
    <text evidence="13">The sequence shown here is derived from an EMBL/GenBank/DDBJ whole genome shotgun (WGS) entry which is preliminary data.</text>
</comment>
<reference evidence="13" key="1">
    <citation type="submission" date="2022-12" db="EMBL/GenBank/DDBJ databases">
        <title>Gycomyces niveus sp.nov., a novel actinomycete isolated from soil in Shouguang.</title>
        <authorList>
            <person name="Yang X."/>
        </authorList>
    </citation>
    <scope>NUCLEOTIDE SEQUENCE</scope>
    <source>
        <strain evidence="13">DSM 44724</strain>
    </source>
</reference>
<reference evidence="14 16" key="2">
    <citation type="submission" date="2023-07" db="EMBL/GenBank/DDBJ databases">
        <title>Sequencing the genomes of 1000 actinobacteria strains.</title>
        <authorList>
            <person name="Klenk H.-P."/>
        </authorList>
    </citation>
    <scope>NUCLEOTIDE SEQUENCE [LARGE SCALE GENOMIC DNA]</scope>
    <source>
        <strain evidence="14 16">DSM 44724</strain>
    </source>
</reference>
<keyword evidence="16" id="KW-1185">Reference proteome</keyword>
<dbReference type="Proteomes" id="UP001183604">
    <property type="component" value="Unassembled WGS sequence"/>
</dbReference>
<evidence type="ECO:0000256" key="3">
    <source>
        <dbReference type="ARBA" id="ARBA00022475"/>
    </source>
</evidence>
<dbReference type="EMBL" id="JAPZVQ010000003">
    <property type="protein sequence ID" value="MDA1384837.1"/>
    <property type="molecule type" value="Genomic_DNA"/>
</dbReference>
<dbReference type="PANTHER" id="PTHR32196">
    <property type="entry name" value="ABC TRANSPORTER PERMEASE PROTEIN YPHD-RELATED-RELATED"/>
    <property type="match status" value="1"/>
</dbReference>
<evidence type="ECO:0000256" key="5">
    <source>
        <dbReference type="ARBA" id="ARBA00022597"/>
    </source>
</evidence>
<evidence type="ECO:0000313" key="15">
    <source>
        <dbReference type="Proteomes" id="UP001145799"/>
    </source>
</evidence>
<evidence type="ECO:0000256" key="4">
    <source>
        <dbReference type="ARBA" id="ARBA00022519"/>
    </source>
</evidence>
<keyword evidence="7 12" id="KW-1133">Transmembrane helix</keyword>
<organism evidence="13 15">
    <name type="scientific">Glycomyces lechevalierae</name>
    <dbReference type="NCBI Taxonomy" id="256034"/>
    <lineage>
        <taxon>Bacteria</taxon>
        <taxon>Bacillati</taxon>
        <taxon>Actinomycetota</taxon>
        <taxon>Actinomycetes</taxon>
        <taxon>Glycomycetales</taxon>
        <taxon>Glycomycetaceae</taxon>
        <taxon>Glycomyces</taxon>
    </lineage>
</organism>
<feature type="transmembrane region" description="Helical" evidence="12">
    <location>
        <begin position="348"/>
        <end position="365"/>
    </location>
</feature>
<gene>
    <name evidence="14" type="ORF">J2S69_001430</name>
    <name evidence="13" type="ORF">O2L01_07575</name>
</gene>
<dbReference type="CDD" id="cd06579">
    <property type="entry name" value="TM_PBP1_transp_AraH_like"/>
    <property type="match status" value="1"/>
</dbReference>
<evidence type="ECO:0000256" key="10">
    <source>
        <dbReference type="ARBA" id="ARBA00035686"/>
    </source>
</evidence>
<dbReference type="EMBL" id="JAVDYD010000001">
    <property type="protein sequence ID" value="MDR7337711.1"/>
    <property type="molecule type" value="Genomic_DNA"/>
</dbReference>
<keyword evidence="6 12" id="KW-0812">Transmembrane</keyword>
<evidence type="ECO:0000256" key="9">
    <source>
        <dbReference type="ARBA" id="ARBA00035611"/>
    </source>
</evidence>
<feature type="transmembrane region" description="Helical" evidence="12">
    <location>
        <begin position="264"/>
        <end position="284"/>
    </location>
</feature>
<feature type="transmembrane region" description="Helical" evidence="12">
    <location>
        <begin position="195"/>
        <end position="211"/>
    </location>
</feature>
<dbReference type="GO" id="GO:0022857">
    <property type="term" value="F:transmembrane transporter activity"/>
    <property type="evidence" value="ECO:0007669"/>
    <property type="project" value="InterPro"/>
</dbReference>
<dbReference type="RefSeq" id="WP_270121304.1">
    <property type="nucleotide sequence ID" value="NZ_BAAAOM010000002.1"/>
</dbReference>
<comment type="function">
    <text evidence="9">Part of the binding-protein-dependent transport system for D-xylose. Probably responsible for the translocation of the substrate across the membrane.</text>
</comment>
<sequence>MSTTAQANDAETRPGAGTEPGAVRAVADHVRGYWAEVRSGEVGALPAVAGIIALCVFFGISQPVFLSVGNLANLFGQGAAVACIAMGLVFVLVIGEIDLSAGFASGVCAAIMAVILTDWGMPWPLAIAAAIATGVVIGLLLGTLVVKLGIPSFVVTLAAFLAFQGIVLMILEEGSNITIHNETVKAVAGGNLERWQGWTLLVLTIAAYAALQLNRWRRRVARSLVHEPLAVVVARVASLGALLTATVFLLNLERSANPQIISLTGVPVVIVLLGVLFAVWTFVLHRTRFGRHLYAVGGNREAAVRAGVNVDRVRIAAFVICSGMAAIGGIVAASRAASVDPNTGGSNVLLLSVGAAVIGGASLFGGKGTVRAALLGGAVVAIINNGMGLMGLSAGVRFGVTGAVLLLAAGVDAMSRGRGKLFGRH</sequence>
<keyword evidence="8 12" id="KW-0472">Membrane</keyword>